<proteinExistence type="inferred from homology"/>
<name>A0ABM5NX95_9CLOT</name>
<evidence type="ECO:0000256" key="2">
    <source>
        <dbReference type="ARBA" id="ARBA00011066"/>
    </source>
</evidence>
<evidence type="ECO:0000256" key="4">
    <source>
        <dbReference type="ARBA" id="ARBA00022679"/>
    </source>
</evidence>
<protein>
    <recommendedName>
        <fullName evidence="3 7">Carbamate kinase</fullName>
    </recommendedName>
</protein>
<dbReference type="PRINTS" id="PR01469">
    <property type="entry name" value="CARBMTKINASE"/>
</dbReference>
<keyword evidence="4 8" id="KW-0808">Transferase</keyword>
<accession>A0ABM5NX95</accession>
<gene>
    <name evidence="10" type="primary">arcC</name>
    <name evidence="10" type="ORF">CAETHG_3025</name>
</gene>
<evidence type="ECO:0000259" key="9">
    <source>
        <dbReference type="Pfam" id="PF00696"/>
    </source>
</evidence>
<dbReference type="GO" id="GO:0008804">
    <property type="term" value="F:carbamate kinase activity"/>
    <property type="evidence" value="ECO:0007669"/>
    <property type="project" value="UniProtKB-EC"/>
</dbReference>
<evidence type="ECO:0000256" key="1">
    <source>
        <dbReference type="ARBA" id="ARBA00005118"/>
    </source>
</evidence>
<evidence type="ECO:0000256" key="8">
    <source>
        <dbReference type="PIRNR" id="PIRNR000723"/>
    </source>
</evidence>
<dbReference type="InterPro" id="IPR003964">
    <property type="entry name" value="Carb_kinase"/>
</dbReference>
<dbReference type="EMBL" id="CP006763">
    <property type="protein sequence ID" value="AGY77228.2"/>
    <property type="molecule type" value="Genomic_DNA"/>
</dbReference>
<comment type="similarity">
    <text evidence="2 8">Belongs to the carbamate kinase family.</text>
</comment>
<organism evidence="10 11">
    <name type="scientific">Clostridium autoethanogenum DSM 10061</name>
    <dbReference type="NCBI Taxonomy" id="1341692"/>
    <lineage>
        <taxon>Bacteria</taxon>
        <taxon>Bacillati</taxon>
        <taxon>Bacillota</taxon>
        <taxon>Clostridia</taxon>
        <taxon>Eubacteriales</taxon>
        <taxon>Clostridiaceae</taxon>
        <taxon>Clostridium</taxon>
    </lineage>
</organism>
<dbReference type="Proteomes" id="UP000017590">
    <property type="component" value="Chromosome"/>
</dbReference>
<feature type="domain" description="Aspartate/glutamate/uridylate kinase" evidence="9">
    <location>
        <begin position="2"/>
        <end position="294"/>
    </location>
</feature>
<evidence type="ECO:0000256" key="3">
    <source>
        <dbReference type="ARBA" id="ARBA00013070"/>
    </source>
</evidence>
<keyword evidence="11" id="KW-1185">Reference proteome</keyword>
<comment type="pathway">
    <text evidence="1">Metabolic intermediate metabolism; carbamoyl phosphate degradation; CO(2) and NH(3) from carbamoyl phosphate: step 1/1.</text>
</comment>
<dbReference type="NCBIfam" id="TIGR00746">
    <property type="entry name" value="arcC"/>
    <property type="match status" value="1"/>
</dbReference>
<keyword evidence="5 8" id="KW-0418">Kinase</keyword>
<dbReference type="InterPro" id="IPR036393">
    <property type="entry name" value="AceGlu_kinase-like_sf"/>
</dbReference>
<evidence type="ECO:0000313" key="10">
    <source>
        <dbReference type="EMBL" id="AGY77228.2"/>
    </source>
</evidence>
<evidence type="ECO:0000256" key="5">
    <source>
        <dbReference type="ARBA" id="ARBA00022777"/>
    </source>
</evidence>
<dbReference type="NCBIfam" id="NF009007">
    <property type="entry name" value="PRK12352.1"/>
    <property type="match status" value="1"/>
</dbReference>
<reference evidence="11" key="1">
    <citation type="journal article" date="2014" name="Biotechnol. Biofuels">
        <title>Comparison of single-molecule sequencing and hybrid approaches for finishing the genome of Clostridium autoethanogenum and analysis of CRISPR systems in industrial relevant Clostridia.</title>
        <authorList>
            <person name="Brown S.D."/>
            <person name="Nagaraju S."/>
            <person name="Utturkar S."/>
            <person name="De Tissera S."/>
            <person name="Segovia S."/>
            <person name="Mitchell W."/>
            <person name="Land M.L."/>
            <person name="Dassanayake A."/>
            <person name="Kopke M."/>
        </authorList>
    </citation>
    <scope>NUCLEOTIDE SEQUENCE [LARGE SCALE GENOMIC DNA]</scope>
    <source>
        <strain evidence="11">DSM 10061</strain>
    </source>
</reference>
<dbReference type="PANTHER" id="PTHR30409">
    <property type="entry name" value="CARBAMATE KINASE"/>
    <property type="match status" value="1"/>
</dbReference>
<dbReference type="PIRSF" id="PIRSF000723">
    <property type="entry name" value="Carbamate_kin"/>
    <property type="match status" value="1"/>
</dbReference>
<dbReference type="Gene3D" id="3.40.1160.10">
    <property type="entry name" value="Acetylglutamate kinase-like"/>
    <property type="match status" value="1"/>
</dbReference>
<dbReference type="PANTHER" id="PTHR30409:SF1">
    <property type="entry name" value="CARBAMATE KINASE-RELATED"/>
    <property type="match status" value="1"/>
</dbReference>
<sequence>MMKIVVALGGNALQKEGAPATAEAQLDVIKKTAVYLADMIEEGHQIVIVHGNGPQVGRIVIQNEYASKVTPAMPFDVCGAMSQGMIGYHIQQALRCELVKRGISKPVTSVVTQVVVDKDDEGFKNPTKPIGPFYTKEEAEKIVSEKGYKMKEDAGRGYRRVVASPQPKEIVEISTIKKLFNDGQVLITVGGGGVPVVKNRNDELEGVAAVIDKDFAAEKLAEDLDADVLMILTAVDKIAINFGKPNQIDLDTMTIEEGKKYIEESQFAPGSMLPKVKATMKFVSSKEGRKAIIASLDKTKDALNGKSGTTIKSTDRVLCASI</sequence>
<dbReference type="Pfam" id="PF00696">
    <property type="entry name" value="AA_kinase"/>
    <property type="match status" value="1"/>
</dbReference>
<evidence type="ECO:0000256" key="7">
    <source>
        <dbReference type="NCBIfam" id="TIGR00746"/>
    </source>
</evidence>
<evidence type="ECO:0000313" key="11">
    <source>
        <dbReference type="Proteomes" id="UP000017590"/>
    </source>
</evidence>
<dbReference type="SUPFAM" id="SSF53633">
    <property type="entry name" value="Carbamate kinase-like"/>
    <property type="match status" value="1"/>
</dbReference>
<dbReference type="CDD" id="cd04235">
    <property type="entry name" value="AAK_CK"/>
    <property type="match status" value="1"/>
</dbReference>
<dbReference type="InterPro" id="IPR001048">
    <property type="entry name" value="Asp/Glu/Uridylate_kinase"/>
</dbReference>
<evidence type="ECO:0000256" key="6">
    <source>
        <dbReference type="ARBA" id="ARBA00048467"/>
    </source>
</evidence>
<comment type="catalytic activity">
    <reaction evidence="6">
        <text>hydrogencarbonate + NH4(+) + ATP = carbamoyl phosphate + ADP + H2O + H(+)</text>
        <dbReference type="Rhea" id="RHEA:10152"/>
        <dbReference type="ChEBI" id="CHEBI:15377"/>
        <dbReference type="ChEBI" id="CHEBI:15378"/>
        <dbReference type="ChEBI" id="CHEBI:17544"/>
        <dbReference type="ChEBI" id="CHEBI:28938"/>
        <dbReference type="ChEBI" id="CHEBI:30616"/>
        <dbReference type="ChEBI" id="CHEBI:58228"/>
        <dbReference type="ChEBI" id="CHEBI:456216"/>
        <dbReference type="EC" id="2.7.2.2"/>
    </reaction>
</comment>